<organism evidence="1 2">
    <name type="scientific">Sinorhizobium phage phiN3</name>
    <dbReference type="NCBI Taxonomy" id="1647405"/>
    <lineage>
        <taxon>Viruses</taxon>
        <taxon>Duplodnaviria</taxon>
        <taxon>Heunggongvirae</taxon>
        <taxon>Uroviricota</taxon>
        <taxon>Caudoviricetes</taxon>
        <taxon>Emdodecavirus</taxon>
        <taxon>Emdodecavirus N3</taxon>
    </lineage>
</organism>
<keyword evidence="2" id="KW-1185">Reference proteome</keyword>
<reference evidence="1 2" key="1">
    <citation type="submission" date="2015-04" db="EMBL/GenBank/DDBJ databases">
        <authorList>
            <person name="Hodson T.S."/>
            <person name="Hyde J.R."/>
            <person name="Schouten J.T."/>
            <person name="Crockett J.T."/>
            <person name="Smith T.A."/>
            <person name="Merrill B.D."/>
            <person name="Crook M.B."/>
            <person name="Griffitts J.S."/>
            <person name="Burnett S.H."/>
            <person name="Grose J.H."/>
            <person name="Breakwell D.P."/>
        </authorList>
    </citation>
    <scope>NUCLEOTIDE SEQUENCE [LARGE SCALE GENOMIC DNA]</scope>
</reference>
<sequence>MPSIIEDKAFVKNVENYIFKNDKRFAQALAAKKSQIPVQFRTSRYLFRGMILPQSLVDSIQKGNENLKLEDITSWTTDQKIAERFVSDKSKIVKNGVDGVGVIFKKKIPDSGIILDIQNYVLFMDIMGLLAMYDFDDSTKDMGLEEFEVLVDSGVVLSKADITKVLK</sequence>
<protein>
    <submittedName>
        <fullName evidence="1">Uncharacterized protein</fullName>
    </submittedName>
</protein>
<dbReference type="EMBL" id="KR052482">
    <property type="protein sequence ID" value="AKF13389.1"/>
    <property type="molecule type" value="Genomic_DNA"/>
</dbReference>
<name>A0A0F6WCN0_9CAUD</name>
<evidence type="ECO:0000313" key="2">
    <source>
        <dbReference type="Proteomes" id="UP000202958"/>
    </source>
</evidence>
<dbReference type="GeneID" id="26638853"/>
<evidence type="ECO:0000313" key="1">
    <source>
        <dbReference type="EMBL" id="AKF13389.1"/>
    </source>
</evidence>
<dbReference type="Proteomes" id="UP000202958">
    <property type="component" value="Segment"/>
</dbReference>
<dbReference type="KEGG" id="vg:26638853"/>
<gene>
    <name evidence="1" type="ORF">PHIN3_124</name>
</gene>
<accession>A0A0F6WCN0</accession>
<proteinExistence type="predicted"/>
<dbReference type="RefSeq" id="YP_009212364.1">
    <property type="nucleotide sequence ID" value="NC_028945.1"/>
</dbReference>